<protein>
    <submittedName>
        <fullName evidence="6">Signal peptide peptidase A</fullName>
    </submittedName>
</protein>
<name>A0A4R6ZMI7_9LIST</name>
<dbReference type="Gene3D" id="3.90.226.10">
    <property type="entry name" value="2-enoyl-CoA Hydratase, Chain A, domain 1"/>
    <property type="match status" value="1"/>
</dbReference>
<dbReference type="InterPro" id="IPR004635">
    <property type="entry name" value="Pept_S49_SppA"/>
</dbReference>
<dbReference type="PANTHER" id="PTHR42987:SF7">
    <property type="entry name" value="SIGNAL PEPTIDE PEPTIDASE SPPA-RELATED"/>
    <property type="match status" value="1"/>
</dbReference>
<comment type="caution">
    <text evidence="6">The sequence shown here is derived from an EMBL/GenBank/DDBJ whole genome shotgun (WGS) entry which is preliminary data.</text>
</comment>
<dbReference type="NCBIfam" id="TIGR00706">
    <property type="entry name" value="SppA_dom"/>
    <property type="match status" value="1"/>
</dbReference>
<feature type="domain" description="Peptidase S49" evidence="5">
    <location>
        <begin position="135"/>
        <end position="286"/>
    </location>
</feature>
<evidence type="ECO:0000256" key="2">
    <source>
        <dbReference type="ARBA" id="ARBA00022670"/>
    </source>
</evidence>
<dbReference type="InterPro" id="IPR029045">
    <property type="entry name" value="ClpP/crotonase-like_dom_sf"/>
</dbReference>
<evidence type="ECO:0000313" key="7">
    <source>
        <dbReference type="Proteomes" id="UP000295558"/>
    </source>
</evidence>
<dbReference type="Gene3D" id="6.20.330.10">
    <property type="match status" value="1"/>
</dbReference>
<dbReference type="InterPro" id="IPR047272">
    <property type="entry name" value="S49_SppA_C"/>
</dbReference>
<dbReference type="CDD" id="cd07023">
    <property type="entry name" value="S49_Sppa_N_C"/>
    <property type="match status" value="1"/>
</dbReference>
<dbReference type="PANTHER" id="PTHR42987">
    <property type="entry name" value="PEPTIDASE S49"/>
    <property type="match status" value="1"/>
</dbReference>
<proteinExistence type="inferred from homology"/>
<dbReference type="GO" id="GO:0006508">
    <property type="term" value="P:proteolysis"/>
    <property type="evidence" value="ECO:0007669"/>
    <property type="project" value="UniProtKB-KW"/>
</dbReference>
<dbReference type="Proteomes" id="UP000295558">
    <property type="component" value="Unassembled WGS sequence"/>
</dbReference>
<accession>A0A4R6ZMI7</accession>
<dbReference type="AlphaFoldDB" id="A0A4R6ZMI7"/>
<keyword evidence="2" id="KW-0645">Protease</keyword>
<dbReference type="RefSeq" id="WP_036072451.1">
    <property type="nucleotide sequence ID" value="NZ_SNZK01000004.1"/>
</dbReference>
<dbReference type="InterPro" id="IPR002142">
    <property type="entry name" value="Peptidase_S49"/>
</dbReference>
<gene>
    <name evidence="6" type="ORF">DFP96_104121</name>
</gene>
<keyword evidence="7" id="KW-1185">Reference proteome</keyword>
<dbReference type="Pfam" id="PF01343">
    <property type="entry name" value="Peptidase_S49"/>
    <property type="match status" value="1"/>
</dbReference>
<keyword evidence="4" id="KW-0720">Serine protease</keyword>
<evidence type="ECO:0000256" key="4">
    <source>
        <dbReference type="ARBA" id="ARBA00022825"/>
    </source>
</evidence>
<evidence type="ECO:0000256" key="3">
    <source>
        <dbReference type="ARBA" id="ARBA00022801"/>
    </source>
</evidence>
<evidence type="ECO:0000313" key="6">
    <source>
        <dbReference type="EMBL" id="TDR53532.1"/>
    </source>
</evidence>
<dbReference type="SUPFAM" id="SSF52096">
    <property type="entry name" value="ClpP/crotonase"/>
    <property type="match status" value="1"/>
</dbReference>
<evidence type="ECO:0000259" key="5">
    <source>
        <dbReference type="Pfam" id="PF01343"/>
    </source>
</evidence>
<reference evidence="6 7" key="1">
    <citation type="submission" date="2019-03" db="EMBL/GenBank/DDBJ databases">
        <title>Genomic Encyclopedia of Type Strains, Phase III (KMG-III): the genomes of soil and plant-associated and newly described type strains.</title>
        <authorList>
            <person name="Whitman W."/>
        </authorList>
    </citation>
    <scope>NUCLEOTIDE SEQUENCE [LARGE SCALE GENOMIC DNA]</scope>
    <source>
        <strain evidence="6 7">CECT 7972</strain>
    </source>
</reference>
<dbReference type="STRING" id="1265846.PROCOU_12713"/>
<dbReference type="EMBL" id="SNZK01000004">
    <property type="protein sequence ID" value="TDR53532.1"/>
    <property type="molecule type" value="Genomic_DNA"/>
</dbReference>
<keyword evidence="3" id="KW-0378">Hydrolase</keyword>
<dbReference type="GO" id="GO:0008236">
    <property type="term" value="F:serine-type peptidase activity"/>
    <property type="evidence" value="ECO:0007669"/>
    <property type="project" value="UniProtKB-KW"/>
</dbReference>
<evidence type="ECO:0000256" key="1">
    <source>
        <dbReference type="ARBA" id="ARBA00008683"/>
    </source>
</evidence>
<comment type="similarity">
    <text evidence="1">Belongs to the peptidase S49 family.</text>
</comment>
<sequence length="340" mass="36789">MNAKRWIAIGIVAALLVVSGITKITSTLLASDDEYTMSWAESLAAMDSEMTELVLEDGNTDKRIAVLHIDGAIQDTGSSDSLFGGSEGYNHSDFMDQLEQIREDDTVAGVVLNVNSPGGGVVESAQIRDKILQIKKEKKLPVYVSFGSMAASGGYYVSAPADKIFASPETLTGSIGVIMQGYDFSELMKKVGISDNTIKSGEFKDIMSSSRPMTAEEKAIMQSMIDDSYGEFVKVVAQGRGMTEAEVRKIADGRIYDGRQAKANGLIDAFGYEEQTLDALKKEQDLKGAEVFEYDSSGGGFASLFSTSVSQIVGQKSEAHQALQLMNMMEAPRLMYLYGK</sequence>
<organism evidence="6 7">
    <name type="scientific">Listeria rocourtiae</name>
    <dbReference type="NCBI Taxonomy" id="647910"/>
    <lineage>
        <taxon>Bacteria</taxon>
        <taxon>Bacillati</taxon>
        <taxon>Bacillota</taxon>
        <taxon>Bacilli</taxon>
        <taxon>Bacillales</taxon>
        <taxon>Listeriaceae</taxon>
        <taxon>Listeria</taxon>
    </lineage>
</organism>
<dbReference type="OrthoDB" id="9764363at2"/>